<dbReference type="Gene3D" id="1.20.5.1930">
    <property type="match status" value="1"/>
</dbReference>
<evidence type="ECO:0000313" key="12">
    <source>
        <dbReference type="EMBL" id="SDS95490.1"/>
    </source>
</evidence>
<evidence type="ECO:0000256" key="1">
    <source>
        <dbReference type="ARBA" id="ARBA00000085"/>
    </source>
</evidence>
<feature type="transmembrane region" description="Helical" evidence="9">
    <location>
        <begin position="20"/>
        <end position="40"/>
    </location>
</feature>
<feature type="domain" description="Histidine kinase/HSP90-like ATPase" evidence="10">
    <location>
        <begin position="293"/>
        <end position="382"/>
    </location>
</feature>
<evidence type="ECO:0000256" key="8">
    <source>
        <dbReference type="ARBA" id="ARBA00023012"/>
    </source>
</evidence>
<keyword evidence="7" id="KW-0067">ATP-binding</keyword>
<evidence type="ECO:0000256" key="4">
    <source>
        <dbReference type="ARBA" id="ARBA00022679"/>
    </source>
</evidence>
<dbReference type="Pfam" id="PF02518">
    <property type="entry name" value="HATPase_c"/>
    <property type="match status" value="1"/>
</dbReference>
<protein>
    <recommendedName>
        <fullName evidence="2">histidine kinase</fullName>
        <ecNumber evidence="2">2.7.13.3</ecNumber>
    </recommendedName>
</protein>
<dbReference type="InterPro" id="IPR050482">
    <property type="entry name" value="Sensor_HK_TwoCompSys"/>
</dbReference>
<dbReference type="PANTHER" id="PTHR24421">
    <property type="entry name" value="NITRATE/NITRITE SENSOR PROTEIN NARX-RELATED"/>
    <property type="match status" value="1"/>
</dbReference>
<dbReference type="GO" id="GO:0005524">
    <property type="term" value="F:ATP binding"/>
    <property type="evidence" value="ECO:0007669"/>
    <property type="project" value="UniProtKB-KW"/>
</dbReference>
<evidence type="ECO:0000256" key="5">
    <source>
        <dbReference type="ARBA" id="ARBA00022741"/>
    </source>
</evidence>
<accession>A0A1H1WFQ1</accession>
<evidence type="ECO:0000256" key="9">
    <source>
        <dbReference type="SAM" id="Phobius"/>
    </source>
</evidence>
<dbReference type="EMBL" id="LT629772">
    <property type="protein sequence ID" value="SDS95490.1"/>
    <property type="molecule type" value="Genomic_DNA"/>
</dbReference>
<keyword evidence="5" id="KW-0547">Nucleotide-binding</keyword>
<dbReference type="GO" id="GO:0046983">
    <property type="term" value="F:protein dimerization activity"/>
    <property type="evidence" value="ECO:0007669"/>
    <property type="project" value="InterPro"/>
</dbReference>
<dbReference type="STRING" id="630515.SAMN04489812_3617"/>
<feature type="domain" description="Signal transduction histidine kinase subgroup 3 dimerisation and phosphoacceptor" evidence="11">
    <location>
        <begin position="178"/>
        <end position="241"/>
    </location>
</feature>
<gene>
    <name evidence="12" type="ORF">SAMN04489812_3617</name>
</gene>
<name>A0A1H1WFQ1_9ACTN</name>
<keyword evidence="9" id="KW-0472">Membrane</keyword>
<keyword evidence="8" id="KW-0902">Two-component regulatory system</keyword>
<reference evidence="12 13" key="1">
    <citation type="submission" date="2016-10" db="EMBL/GenBank/DDBJ databases">
        <authorList>
            <person name="de Groot N.N."/>
        </authorList>
    </citation>
    <scope>NUCLEOTIDE SEQUENCE [LARGE SCALE GENOMIC DNA]</scope>
    <source>
        <strain evidence="12 13">DSM 21800</strain>
    </source>
</reference>
<evidence type="ECO:0000259" key="10">
    <source>
        <dbReference type="Pfam" id="PF02518"/>
    </source>
</evidence>
<dbReference type="EC" id="2.7.13.3" evidence="2"/>
<keyword evidence="13" id="KW-1185">Reference proteome</keyword>
<evidence type="ECO:0000313" key="13">
    <source>
        <dbReference type="Proteomes" id="UP000199103"/>
    </source>
</evidence>
<evidence type="ECO:0000256" key="7">
    <source>
        <dbReference type="ARBA" id="ARBA00022840"/>
    </source>
</evidence>
<keyword evidence="9" id="KW-1133">Transmembrane helix</keyword>
<feature type="transmembrane region" description="Helical" evidence="9">
    <location>
        <begin position="47"/>
        <end position="64"/>
    </location>
</feature>
<evidence type="ECO:0000256" key="6">
    <source>
        <dbReference type="ARBA" id="ARBA00022777"/>
    </source>
</evidence>
<dbReference type="Pfam" id="PF07730">
    <property type="entry name" value="HisKA_3"/>
    <property type="match status" value="1"/>
</dbReference>
<keyword evidence="3" id="KW-0597">Phosphoprotein</keyword>
<dbReference type="SUPFAM" id="SSF55874">
    <property type="entry name" value="ATPase domain of HSP90 chaperone/DNA topoisomerase II/histidine kinase"/>
    <property type="match status" value="1"/>
</dbReference>
<comment type="catalytic activity">
    <reaction evidence="1">
        <text>ATP + protein L-histidine = ADP + protein N-phospho-L-histidine.</text>
        <dbReference type="EC" id="2.7.13.3"/>
    </reaction>
</comment>
<dbReference type="GO" id="GO:0000155">
    <property type="term" value="F:phosphorelay sensor kinase activity"/>
    <property type="evidence" value="ECO:0007669"/>
    <property type="project" value="InterPro"/>
</dbReference>
<keyword evidence="4" id="KW-0808">Transferase</keyword>
<sequence>MTAVVLAVVAPTPLLLHSAPLPWTALVIMAAQLIISPAVWCYRRAPLLIGTILAAVAIVGYLPLLVDDTLIDFALLNSWTPLAISSVAAHWHWNRSCYRGSYRRWLLPTLLVLVTVLATRPWRFSLEHGSVGLLHTAVPALAGIYLSTRAEMIANLRSQASLSEREQELRAERARSQERARLAAELHDSVSHRVNLMVLQAGVLRMTATDEQTIRSAETLRETGCRALDDLADQLGMLRSADSTTPRAHSAEPDAGLPDALDELVEESRTVGLPVRLQIDGAIAPVEPVTRRTAYRVVQEGLTNVHKHAPGAATTVSVTYAHDQLELMVQNGPAADPPGANSATGTGAGLRGLRERVQILGGELAAAADAEGGFVMTARIPSHVG</sequence>
<dbReference type="InterPro" id="IPR011712">
    <property type="entry name" value="Sig_transdc_His_kin_sub3_dim/P"/>
</dbReference>
<feature type="transmembrane region" description="Helical" evidence="9">
    <location>
        <begin position="70"/>
        <end position="93"/>
    </location>
</feature>
<organism evidence="12 13">
    <name type="scientific">Microlunatus soli</name>
    <dbReference type="NCBI Taxonomy" id="630515"/>
    <lineage>
        <taxon>Bacteria</taxon>
        <taxon>Bacillati</taxon>
        <taxon>Actinomycetota</taxon>
        <taxon>Actinomycetes</taxon>
        <taxon>Propionibacteriales</taxon>
        <taxon>Propionibacteriaceae</taxon>
        <taxon>Microlunatus</taxon>
    </lineage>
</organism>
<dbReference type="Gene3D" id="3.30.565.10">
    <property type="entry name" value="Histidine kinase-like ATPase, C-terminal domain"/>
    <property type="match status" value="1"/>
</dbReference>
<dbReference type="InterPro" id="IPR003594">
    <property type="entry name" value="HATPase_dom"/>
</dbReference>
<dbReference type="GO" id="GO:0016020">
    <property type="term" value="C:membrane"/>
    <property type="evidence" value="ECO:0007669"/>
    <property type="project" value="InterPro"/>
</dbReference>
<keyword evidence="6 12" id="KW-0418">Kinase</keyword>
<keyword evidence="9" id="KW-0812">Transmembrane</keyword>
<evidence type="ECO:0000256" key="2">
    <source>
        <dbReference type="ARBA" id="ARBA00012438"/>
    </source>
</evidence>
<dbReference type="InterPro" id="IPR036890">
    <property type="entry name" value="HATPase_C_sf"/>
</dbReference>
<evidence type="ECO:0000259" key="11">
    <source>
        <dbReference type="Pfam" id="PF07730"/>
    </source>
</evidence>
<dbReference type="Proteomes" id="UP000199103">
    <property type="component" value="Chromosome I"/>
</dbReference>
<evidence type="ECO:0000256" key="3">
    <source>
        <dbReference type="ARBA" id="ARBA00022553"/>
    </source>
</evidence>
<dbReference type="CDD" id="cd16917">
    <property type="entry name" value="HATPase_UhpB-NarQ-NarX-like"/>
    <property type="match status" value="1"/>
</dbReference>
<dbReference type="AlphaFoldDB" id="A0A1H1WFQ1"/>
<feature type="transmembrane region" description="Helical" evidence="9">
    <location>
        <begin position="105"/>
        <end position="122"/>
    </location>
</feature>
<dbReference type="PANTHER" id="PTHR24421:SF10">
    <property type="entry name" value="NITRATE_NITRITE SENSOR PROTEIN NARQ"/>
    <property type="match status" value="1"/>
</dbReference>
<proteinExistence type="predicted"/>